<comment type="similarity">
    <text evidence="2 9">Belongs to the SLC41A transporter family.</text>
</comment>
<keyword evidence="13" id="KW-1185">Reference proteome</keyword>
<evidence type="ECO:0000256" key="10">
    <source>
        <dbReference type="SAM" id="MobiDB-lite"/>
    </source>
</evidence>
<proteinExistence type="inferred from homology"/>
<dbReference type="InterPro" id="IPR045349">
    <property type="entry name" value="SLC41A1-3"/>
</dbReference>
<feature type="transmembrane region" description="Helical" evidence="9">
    <location>
        <begin position="106"/>
        <end position="129"/>
    </location>
</feature>
<dbReference type="GO" id="GO:0015693">
    <property type="term" value="P:magnesium ion transport"/>
    <property type="evidence" value="ECO:0007669"/>
    <property type="project" value="UniProtKB-ARBA"/>
</dbReference>
<dbReference type="GO" id="GO:0005886">
    <property type="term" value="C:plasma membrane"/>
    <property type="evidence" value="ECO:0007669"/>
    <property type="project" value="TreeGrafter"/>
</dbReference>
<evidence type="ECO:0000313" key="13">
    <source>
        <dbReference type="Proteomes" id="UP000694561"/>
    </source>
</evidence>
<keyword evidence="8 9" id="KW-0472">Membrane</keyword>
<evidence type="ECO:0000313" key="12">
    <source>
        <dbReference type="Ensembl" id="ENSMMNP00015020060.1"/>
    </source>
</evidence>
<keyword evidence="3 9" id="KW-0813">Transport</keyword>
<evidence type="ECO:0000256" key="8">
    <source>
        <dbReference type="ARBA" id="ARBA00023136"/>
    </source>
</evidence>
<reference evidence="12" key="2">
    <citation type="submission" date="2025-09" db="UniProtKB">
        <authorList>
            <consortium name="Ensembl"/>
        </authorList>
    </citation>
    <scope>IDENTIFICATION</scope>
</reference>
<dbReference type="InterPro" id="IPR006667">
    <property type="entry name" value="SLC41_membr_dom"/>
</dbReference>
<keyword evidence="7 9" id="KW-0406">Ion transport</keyword>
<evidence type="ECO:0000256" key="7">
    <source>
        <dbReference type="ARBA" id="ARBA00023065"/>
    </source>
</evidence>
<feature type="transmembrane region" description="Helical" evidence="9">
    <location>
        <begin position="366"/>
        <end position="384"/>
    </location>
</feature>
<dbReference type="Proteomes" id="UP000694561">
    <property type="component" value="Unplaced"/>
</dbReference>
<dbReference type="PANTHER" id="PTHR16228">
    <property type="entry name" value="DIVALENT CATION TRANSPORTER SOLUTE CARRIER FAMILY 41"/>
    <property type="match status" value="1"/>
</dbReference>
<feature type="domain" description="SLC41A/MgtE integral membrane" evidence="11">
    <location>
        <begin position="86"/>
        <end position="197"/>
    </location>
</feature>
<comment type="function">
    <text evidence="9">Acts as a magnesium transporter.</text>
</comment>
<sequence length="452" mass="48397">MDGTETRQRRPEELGLLHGLSTGRLPEASEDGPLSVPESQRVAPKPLGPELSRETTLSIGLQVTVPFLFAGLGLSGAGILLNYFQANTGQIDGPREQHRVISSNLALIQVQAAVVGLLAAVAALLLGAASGQELDAVEAEVLCASSVITAFLAACALGMLMVCIVIGARKLGVNPDNIATPIAASLGDLITLSILAFVSSFFHKHRDSRYLTPLVCIGFTALIPLCILIAKQNPPVVKILKFGWFPIVLAMLVSSFGGLILNKTISKQQFRGMAVFAPIICGVGGNLVAIQTSRISTYLHLWSTPGVLPLWMKKRWPNPRSTFCSSEINSMSARVLLFLVVPGHLIFFSIIYLVEGQSVPNDKTFVGLYLLAGLVQVTILLYLAEATVRLTWNQALDPDDHCIPYLTGLGDLLAALPRTGPGRAHPLFCSQHSCQSVSVLAFSLSLEQISLF</sequence>
<dbReference type="GeneTree" id="ENSGT00950000183042"/>
<dbReference type="Ensembl" id="ENSMMNT00015022050.1">
    <property type="protein sequence ID" value="ENSMMNP00015020060.1"/>
    <property type="gene ID" value="ENSMMNG00015014716.1"/>
</dbReference>
<feature type="transmembrane region" description="Helical" evidence="9">
    <location>
        <begin position="333"/>
        <end position="354"/>
    </location>
</feature>
<comment type="subcellular location">
    <subcellularLocation>
        <location evidence="1 9">Membrane</location>
        <topology evidence="1 9">Multi-pass membrane protein</topology>
    </subcellularLocation>
</comment>
<dbReference type="GO" id="GO:0022890">
    <property type="term" value="F:inorganic cation transmembrane transporter activity"/>
    <property type="evidence" value="ECO:0007669"/>
    <property type="project" value="UniProtKB-UniRule"/>
</dbReference>
<evidence type="ECO:0000256" key="5">
    <source>
        <dbReference type="ARBA" id="ARBA00022842"/>
    </source>
</evidence>
<dbReference type="Pfam" id="PF01769">
    <property type="entry name" value="MgtE"/>
    <property type="match status" value="2"/>
</dbReference>
<dbReference type="FunFam" id="1.10.357.20:FF:000002">
    <property type="entry name" value="Solute carrier family 41, member 2"/>
    <property type="match status" value="1"/>
</dbReference>
<feature type="transmembrane region" description="Helical" evidence="9">
    <location>
        <begin position="273"/>
        <end position="289"/>
    </location>
</feature>
<feature type="domain" description="SLC41A/MgtE integral membrane" evidence="11">
    <location>
        <begin position="278"/>
        <end position="414"/>
    </location>
</feature>
<dbReference type="AlphaFoldDB" id="A0A8C6F9G9"/>
<feature type="transmembrane region" description="Helical" evidence="9">
    <location>
        <begin position="63"/>
        <end position="86"/>
    </location>
</feature>
<gene>
    <name evidence="12" type="primary">SLC41A3</name>
</gene>
<evidence type="ECO:0000256" key="4">
    <source>
        <dbReference type="ARBA" id="ARBA00022692"/>
    </source>
</evidence>
<organism evidence="12 13">
    <name type="scientific">Monodon monoceros</name>
    <name type="common">Narwhal</name>
    <name type="synonym">Ceratodon monodon</name>
    <dbReference type="NCBI Taxonomy" id="40151"/>
    <lineage>
        <taxon>Eukaryota</taxon>
        <taxon>Metazoa</taxon>
        <taxon>Chordata</taxon>
        <taxon>Craniata</taxon>
        <taxon>Vertebrata</taxon>
        <taxon>Euteleostomi</taxon>
        <taxon>Mammalia</taxon>
        <taxon>Eutheria</taxon>
        <taxon>Laurasiatheria</taxon>
        <taxon>Artiodactyla</taxon>
        <taxon>Whippomorpha</taxon>
        <taxon>Cetacea</taxon>
        <taxon>Odontoceti</taxon>
        <taxon>Monodontidae</taxon>
        <taxon>Monodon</taxon>
    </lineage>
</organism>
<feature type="transmembrane region" description="Helical" evidence="9">
    <location>
        <begin position="179"/>
        <end position="198"/>
    </location>
</feature>
<keyword evidence="6 9" id="KW-1133">Transmembrane helix</keyword>
<dbReference type="GO" id="GO:0008324">
    <property type="term" value="F:monoatomic cation transmembrane transporter activity"/>
    <property type="evidence" value="ECO:0007669"/>
    <property type="project" value="UniProtKB-UniRule"/>
</dbReference>
<name>A0A8C6F9G9_MONMO</name>
<feature type="transmembrane region" description="Helical" evidence="9">
    <location>
        <begin position="141"/>
        <end position="167"/>
    </location>
</feature>
<evidence type="ECO:0000256" key="3">
    <source>
        <dbReference type="ARBA" id="ARBA00022448"/>
    </source>
</evidence>
<evidence type="ECO:0000256" key="9">
    <source>
        <dbReference type="RuleBase" id="RU369007"/>
    </source>
</evidence>
<feature type="transmembrane region" description="Helical" evidence="9">
    <location>
        <begin position="242"/>
        <end position="261"/>
    </location>
</feature>
<keyword evidence="5 9" id="KW-0460">Magnesium</keyword>
<dbReference type="PANTHER" id="PTHR16228:SF22">
    <property type="entry name" value="SOLUTE CARRIER FAMILY 41 MEMBER 3"/>
    <property type="match status" value="1"/>
</dbReference>
<accession>A0A8C6F9G9</accession>
<reference evidence="12" key="1">
    <citation type="submission" date="2025-08" db="UniProtKB">
        <authorList>
            <consortium name="Ensembl"/>
        </authorList>
    </citation>
    <scope>IDENTIFICATION</scope>
</reference>
<evidence type="ECO:0000256" key="6">
    <source>
        <dbReference type="ARBA" id="ARBA00022989"/>
    </source>
</evidence>
<dbReference type="SUPFAM" id="SSF161093">
    <property type="entry name" value="MgtE membrane domain-like"/>
    <property type="match status" value="2"/>
</dbReference>
<feature type="region of interest" description="Disordered" evidence="10">
    <location>
        <begin position="1"/>
        <end position="50"/>
    </location>
</feature>
<feature type="transmembrane region" description="Helical" evidence="9">
    <location>
        <begin position="210"/>
        <end position="230"/>
    </location>
</feature>
<protein>
    <recommendedName>
        <fullName evidence="9">Solute carrier family 41 member</fullName>
    </recommendedName>
</protein>
<evidence type="ECO:0000259" key="11">
    <source>
        <dbReference type="Pfam" id="PF01769"/>
    </source>
</evidence>
<dbReference type="Gene3D" id="1.10.357.20">
    <property type="entry name" value="SLC41 divalent cation transporters, integral membrane domain"/>
    <property type="match status" value="2"/>
</dbReference>
<dbReference type="InterPro" id="IPR036739">
    <property type="entry name" value="SLC41_membr_dom_sf"/>
</dbReference>
<evidence type="ECO:0000256" key="2">
    <source>
        <dbReference type="ARBA" id="ARBA00009749"/>
    </source>
</evidence>
<evidence type="ECO:0000256" key="1">
    <source>
        <dbReference type="ARBA" id="ARBA00004141"/>
    </source>
</evidence>
<feature type="compositionally biased region" description="Basic and acidic residues" evidence="10">
    <location>
        <begin position="1"/>
        <end position="15"/>
    </location>
</feature>
<keyword evidence="4 9" id="KW-0812">Transmembrane</keyword>